<dbReference type="SUPFAM" id="SSF54197">
    <property type="entry name" value="HIT-like"/>
    <property type="match status" value="1"/>
</dbReference>
<gene>
    <name evidence="12" type="ORF">DASC09_058390</name>
</gene>
<keyword evidence="13" id="KW-1185">Reference proteome</keyword>
<keyword evidence="5" id="KW-0378">Hydrolase</keyword>
<comment type="similarity">
    <text evidence="2">Belongs to the HIT family.</text>
</comment>
<dbReference type="SUPFAM" id="SSF102860">
    <property type="entry name" value="mRNA decapping enzyme DcpS N-terminal domain"/>
    <property type="match status" value="1"/>
</dbReference>
<dbReference type="GO" id="GO:0140932">
    <property type="term" value="F:5'-(N(7)-methyl 5'-triphosphoguanosine)-[mRNA] diphosphatase activity"/>
    <property type="evidence" value="ECO:0007669"/>
    <property type="project" value="UniProtKB-EC"/>
</dbReference>
<comment type="catalytic activity">
    <reaction evidence="9">
        <text>a 5'-end (N(7)-methyl 5'-triphosphoguanosine)-ribonucleoside in mRNA + H2O = N(7)-methyl-GMP + a 5'-end diphospho-ribonucleoside in mRNA + 2 H(+)</text>
        <dbReference type="Rhea" id="RHEA:65388"/>
        <dbReference type="Rhea" id="RHEA-COMP:17165"/>
        <dbReference type="Rhea" id="RHEA-COMP:17167"/>
        <dbReference type="ChEBI" id="CHEBI:15377"/>
        <dbReference type="ChEBI" id="CHEBI:15378"/>
        <dbReference type="ChEBI" id="CHEBI:58285"/>
        <dbReference type="ChEBI" id="CHEBI:156461"/>
        <dbReference type="ChEBI" id="CHEBI:167616"/>
        <dbReference type="EC" id="3.6.1.59"/>
    </reaction>
</comment>
<dbReference type="Pfam" id="PF11969">
    <property type="entry name" value="DcpS_C"/>
    <property type="match status" value="1"/>
</dbReference>
<dbReference type="RefSeq" id="XP_064855495.1">
    <property type="nucleotide sequence ID" value="XM_064999423.1"/>
</dbReference>
<dbReference type="InterPro" id="IPR011145">
    <property type="entry name" value="Scavenger_mRNA_decap_enz_N"/>
</dbReference>
<sequence length="300" mass="34542">MDNLSYQNLLKSFKFVRILESDTQEKTLSLLGTIDNQDAIVRLERLHYDNPSSQDSLASLIDVANLLKIGDNDIYSWFSVSDLPDVQSTKLNLIYPATQKHISKYNHQPLHMVRETAEMYRDIVAPYIESMKGLRIQWVKNILFQGAEAESVIYRDHDPVTGFVLLPDMKWDGRSSENLYIVGIVNREDVASVRDLRGAVHLSWLENLKEKSLLEVSTRYGIGLNDLKVFVHYQPSYYHFHIHIVNVAHEGLRRGIAAGKAILLDDIIENLKLSEDGYAKRTMCYEIGENHDLWKLLVKR</sequence>
<dbReference type="GO" id="GO:0005634">
    <property type="term" value="C:nucleus"/>
    <property type="evidence" value="ECO:0007669"/>
    <property type="project" value="UniProtKB-SubCell"/>
</dbReference>
<feature type="binding site" evidence="11">
    <location>
        <position position="170"/>
    </location>
    <ligand>
        <name>substrate</name>
    </ligand>
</feature>
<feature type="active site" description="Nucleophile" evidence="10">
    <location>
        <position position="241"/>
    </location>
</feature>
<proteinExistence type="inferred from homology"/>
<feature type="binding site" evidence="11">
    <location>
        <position position="168"/>
    </location>
    <ligand>
        <name>substrate</name>
    </ligand>
</feature>
<evidence type="ECO:0000313" key="13">
    <source>
        <dbReference type="Proteomes" id="UP001360560"/>
    </source>
</evidence>
<dbReference type="AlphaFoldDB" id="A0AAV5QU71"/>
<evidence type="ECO:0000256" key="2">
    <source>
        <dbReference type="ARBA" id="ARBA00010208"/>
    </source>
</evidence>
<evidence type="ECO:0000256" key="5">
    <source>
        <dbReference type="ARBA" id="ARBA00022801"/>
    </source>
</evidence>
<dbReference type="GeneID" id="90076488"/>
<evidence type="ECO:0000256" key="10">
    <source>
        <dbReference type="PIRSR" id="PIRSR028973-1"/>
    </source>
</evidence>
<dbReference type="PANTHER" id="PTHR12978">
    <property type="entry name" value="HISTIDINE TRIAD HIT PROTEIN MEMBER"/>
    <property type="match status" value="1"/>
</dbReference>
<dbReference type="FunFam" id="3.30.428.10:FF:000006">
    <property type="entry name" value="m7GpppX diphosphatase"/>
    <property type="match status" value="1"/>
</dbReference>
<dbReference type="GO" id="GO:0000932">
    <property type="term" value="C:P-body"/>
    <property type="evidence" value="ECO:0007669"/>
    <property type="project" value="TreeGrafter"/>
</dbReference>
<evidence type="ECO:0000256" key="4">
    <source>
        <dbReference type="ARBA" id="ARBA00015636"/>
    </source>
</evidence>
<dbReference type="PIRSF" id="PIRSF028973">
    <property type="entry name" value="Scavenger_mRNA_decap_enz"/>
    <property type="match status" value="1"/>
</dbReference>
<name>A0AAV5QU71_9ASCO</name>
<comment type="caution">
    <text evidence="12">The sequence shown here is derived from an EMBL/GenBank/DDBJ whole genome shotgun (WGS) entry which is preliminary data.</text>
</comment>
<feature type="binding site" evidence="11">
    <location>
        <begin position="232"/>
        <end position="243"/>
    </location>
    <ligand>
        <name>substrate</name>
    </ligand>
</feature>
<dbReference type="Gene3D" id="3.30.428.10">
    <property type="entry name" value="HIT-like"/>
    <property type="match status" value="1"/>
</dbReference>
<dbReference type="EC" id="3.6.1.59" evidence="3"/>
<dbReference type="EMBL" id="BTFZ01000020">
    <property type="protein sequence ID" value="GMM38500.1"/>
    <property type="molecule type" value="Genomic_DNA"/>
</dbReference>
<evidence type="ECO:0000256" key="7">
    <source>
        <dbReference type="ARBA" id="ARBA00029885"/>
    </source>
</evidence>
<evidence type="ECO:0000313" key="12">
    <source>
        <dbReference type="EMBL" id="GMM38500.1"/>
    </source>
</evidence>
<evidence type="ECO:0000256" key="11">
    <source>
        <dbReference type="PIRSR" id="PIRSR028973-2"/>
    </source>
</evidence>
<feature type="binding site" evidence="11">
    <location>
        <position position="138"/>
    </location>
    <ligand>
        <name>substrate</name>
    </ligand>
</feature>
<dbReference type="Gene3D" id="3.30.200.40">
    <property type="entry name" value="Scavenger mRNA decapping enzyme, N-terminal domain"/>
    <property type="match status" value="1"/>
</dbReference>
<dbReference type="Proteomes" id="UP001360560">
    <property type="component" value="Unassembled WGS sequence"/>
</dbReference>
<dbReference type="GO" id="GO:0000290">
    <property type="term" value="P:deadenylation-dependent decapping of nuclear-transcribed mRNA"/>
    <property type="evidence" value="ECO:0007669"/>
    <property type="project" value="InterPro"/>
</dbReference>
<keyword evidence="6" id="KW-0539">Nucleus</keyword>
<dbReference type="InterPro" id="IPR036265">
    <property type="entry name" value="HIT-like_sf"/>
</dbReference>
<organism evidence="12 13">
    <name type="scientific">Saccharomycopsis crataegensis</name>
    <dbReference type="NCBI Taxonomy" id="43959"/>
    <lineage>
        <taxon>Eukaryota</taxon>
        <taxon>Fungi</taxon>
        <taxon>Dikarya</taxon>
        <taxon>Ascomycota</taxon>
        <taxon>Saccharomycotina</taxon>
        <taxon>Saccharomycetes</taxon>
        <taxon>Saccharomycopsidaceae</taxon>
        <taxon>Saccharomycopsis</taxon>
    </lineage>
</organism>
<feature type="binding site" evidence="11">
    <location>
        <position position="148"/>
    </location>
    <ligand>
        <name>substrate</name>
    </ligand>
</feature>
<comment type="subcellular location">
    <subcellularLocation>
        <location evidence="1">Nucleus</location>
    </subcellularLocation>
</comment>
<evidence type="ECO:0000256" key="6">
    <source>
        <dbReference type="ARBA" id="ARBA00023242"/>
    </source>
</evidence>
<evidence type="ECO:0000256" key="1">
    <source>
        <dbReference type="ARBA" id="ARBA00004123"/>
    </source>
</evidence>
<evidence type="ECO:0000256" key="3">
    <source>
        <dbReference type="ARBA" id="ARBA00012520"/>
    </source>
</evidence>
<evidence type="ECO:0000256" key="9">
    <source>
        <dbReference type="ARBA" id="ARBA00048222"/>
    </source>
</evidence>
<accession>A0AAV5QU71</accession>
<dbReference type="InterPro" id="IPR008594">
    <property type="entry name" value="DcpS/DCS2"/>
</dbReference>
<dbReference type="GO" id="GO:0000340">
    <property type="term" value="F:RNA 7-methylguanosine cap binding"/>
    <property type="evidence" value="ECO:0007669"/>
    <property type="project" value="TreeGrafter"/>
</dbReference>
<evidence type="ECO:0000256" key="8">
    <source>
        <dbReference type="ARBA" id="ARBA00030609"/>
    </source>
</evidence>
<reference evidence="12 13" key="1">
    <citation type="journal article" date="2023" name="Elife">
        <title>Identification of key yeast species and microbe-microbe interactions impacting larval growth of Drosophila in the wild.</title>
        <authorList>
            <person name="Mure A."/>
            <person name="Sugiura Y."/>
            <person name="Maeda R."/>
            <person name="Honda K."/>
            <person name="Sakurai N."/>
            <person name="Takahashi Y."/>
            <person name="Watada M."/>
            <person name="Katoh T."/>
            <person name="Gotoh A."/>
            <person name="Gotoh Y."/>
            <person name="Taniguchi I."/>
            <person name="Nakamura K."/>
            <person name="Hayashi T."/>
            <person name="Katayama T."/>
            <person name="Uemura T."/>
            <person name="Hattori Y."/>
        </authorList>
    </citation>
    <scope>NUCLEOTIDE SEQUENCE [LARGE SCALE GENOMIC DNA]</scope>
    <source>
        <strain evidence="12 13">SC-9</strain>
    </source>
</reference>
<protein>
    <recommendedName>
        <fullName evidence="4">m7GpppX diphosphatase</fullName>
        <ecNumber evidence="3">3.6.1.59</ecNumber>
    </recommendedName>
    <alternativeName>
        <fullName evidence="8">Decapping scavenger enzyme</fullName>
    </alternativeName>
    <alternativeName>
        <fullName evidence="7">Scavenger mRNA-decapping enzyme DcpS</fullName>
    </alternativeName>
</protein>
<dbReference type="Pfam" id="PF05652">
    <property type="entry name" value="DcpS"/>
    <property type="match status" value="1"/>
</dbReference>
<dbReference type="PANTHER" id="PTHR12978:SF0">
    <property type="entry name" value="M7GPPPX DIPHOSPHATASE"/>
    <property type="match status" value="1"/>
</dbReference>